<evidence type="ECO:0000313" key="2">
    <source>
        <dbReference type="EMBL" id="CAB4296377.1"/>
    </source>
</evidence>
<evidence type="ECO:0000313" key="3">
    <source>
        <dbReference type="Proteomes" id="UP000507245"/>
    </source>
</evidence>
<evidence type="ECO:0000259" key="1">
    <source>
        <dbReference type="Pfam" id="PF19422"/>
    </source>
</evidence>
<keyword evidence="3" id="KW-1185">Reference proteome</keyword>
<dbReference type="Pfam" id="PF19422">
    <property type="entry name" value="Ariadne"/>
    <property type="match status" value="1"/>
</dbReference>
<reference evidence="3" key="1">
    <citation type="journal article" date="2020" name="Genome Biol.">
        <title>Gamete binning: chromosome-level and haplotype-resolved genome assembly enabled by high-throughput single-cell sequencing of gamete genomes.</title>
        <authorList>
            <person name="Campoy J.A."/>
            <person name="Sun H."/>
            <person name="Goel M."/>
            <person name="Jiao W.-B."/>
            <person name="Folz-Donahue K."/>
            <person name="Wang N."/>
            <person name="Rubio M."/>
            <person name="Liu C."/>
            <person name="Kukat C."/>
            <person name="Ruiz D."/>
            <person name="Huettel B."/>
            <person name="Schneeberger K."/>
        </authorList>
    </citation>
    <scope>NUCLEOTIDE SEQUENCE [LARGE SCALE GENOMIC DNA]</scope>
    <source>
        <strain evidence="3">cv. Rojo Pasion</strain>
    </source>
</reference>
<protein>
    <recommendedName>
        <fullName evidence="1">Ariadne domain-containing protein</fullName>
    </recommendedName>
</protein>
<dbReference type="EMBL" id="CAEKKB010000001">
    <property type="protein sequence ID" value="CAB4296377.1"/>
    <property type="molecule type" value="Genomic_DNA"/>
</dbReference>
<proteinExistence type="predicted"/>
<organism evidence="2 3">
    <name type="scientific">Prunus armeniaca</name>
    <name type="common">Apricot</name>
    <name type="synonym">Armeniaca vulgaris</name>
    <dbReference type="NCBI Taxonomy" id="36596"/>
    <lineage>
        <taxon>Eukaryota</taxon>
        <taxon>Viridiplantae</taxon>
        <taxon>Streptophyta</taxon>
        <taxon>Embryophyta</taxon>
        <taxon>Tracheophyta</taxon>
        <taxon>Spermatophyta</taxon>
        <taxon>Magnoliopsida</taxon>
        <taxon>eudicotyledons</taxon>
        <taxon>Gunneridae</taxon>
        <taxon>Pentapetalae</taxon>
        <taxon>rosids</taxon>
        <taxon>fabids</taxon>
        <taxon>Rosales</taxon>
        <taxon>Rosaceae</taxon>
        <taxon>Amygdaloideae</taxon>
        <taxon>Amygdaleae</taxon>
        <taxon>Prunus</taxon>
    </lineage>
</organism>
<name>A0A6J5W981_PRUAR</name>
<sequence length="76" mass="8484">MRILNLSTLTDKLCEKLYDCIENDLLGSLQRTRHSIAPYNSNGVEKASELTVSRDTTTSNSEIDLATDGMDISYIK</sequence>
<dbReference type="InterPro" id="IPR045840">
    <property type="entry name" value="Ariadne"/>
</dbReference>
<dbReference type="AlphaFoldDB" id="A0A6J5W981"/>
<feature type="domain" description="Ariadne" evidence="1">
    <location>
        <begin position="1"/>
        <end position="64"/>
    </location>
</feature>
<accession>A0A6J5W981</accession>
<dbReference type="Proteomes" id="UP000507245">
    <property type="component" value="Unassembled WGS sequence"/>
</dbReference>
<dbReference type="OrthoDB" id="10009520at2759"/>
<gene>
    <name evidence="2" type="ORF">ORAREDHAP_LOCUS7964</name>
</gene>